<dbReference type="AlphaFoldDB" id="A0A0V1AH61"/>
<dbReference type="EMBL" id="JYDR01007137">
    <property type="protein sequence ID" value="KRY24150.1"/>
    <property type="molecule type" value="Genomic_DNA"/>
</dbReference>
<sequence length="45" mass="4647">MQCGAYCCAAHHADCTVLGILLQDFVQSSNPSTCLSSTEGPESNG</sequence>
<accession>A0A0V1AH61</accession>
<protein>
    <submittedName>
        <fullName evidence="1">Uncharacterized protein</fullName>
    </submittedName>
</protein>
<reference evidence="1 2" key="1">
    <citation type="submission" date="2015-01" db="EMBL/GenBank/DDBJ databases">
        <title>Evolution of Trichinella species and genotypes.</title>
        <authorList>
            <person name="Korhonen P.K."/>
            <person name="Edoardo P."/>
            <person name="Giuseppe L.R."/>
            <person name="Gasser R.B."/>
        </authorList>
    </citation>
    <scope>NUCLEOTIDE SEQUENCE [LARGE SCALE GENOMIC DNA]</scope>
    <source>
        <strain evidence="1">ISS13</strain>
    </source>
</reference>
<proteinExistence type="predicted"/>
<dbReference type="Proteomes" id="UP000054632">
    <property type="component" value="Unassembled WGS sequence"/>
</dbReference>
<organism evidence="1 2">
    <name type="scientific">Trichinella pseudospiralis</name>
    <name type="common">Parasitic roundworm</name>
    <dbReference type="NCBI Taxonomy" id="6337"/>
    <lineage>
        <taxon>Eukaryota</taxon>
        <taxon>Metazoa</taxon>
        <taxon>Ecdysozoa</taxon>
        <taxon>Nematoda</taxon>
        <taxon>Enoplea</taxon>
        <taxon>Dorylaimia</taxon>
        <taxon>Trichinellida</taxon>
        <taxon>Trichinellidae</taxon>
        <taxon>Trichinella</taxon>
    </lineage>
</organism>
<evidence type="ECO:0000313" key="2">
    <source>
        <dbReference type="Proteomes" id="UP000054632"/>
    </source>
</evidence>
<comment type="caution">
    <text evidence="1">The sequence shown here is derived from an EMBL/GenBank/DDBJ whole genome shotgun (WGS) entry which is preliminary data.</text>
</comment>
<name>A0A0V1AH61_TRIPS</name>
<feature type="non-terminal residue" evidence="1">
    <location>
        <position position="45"/>
    </location>
</feature>
<gene>
    <name evidence="1" type="ORF">T4A_5416</name>
</gene>
<evidence type="ECO:0000313" key="1">
    <source>
        <dbReference type="EMBL" id="KRY24150.1"/>
    </source>
</evidence>